<dbReference type="EMBL" id="NFHB01000006">
    <property type="protein sequence ID" value="OUN02809.1"/>
    <property type="molecule type" value="Genomic_DNA"/>
</dbReference>
<evidence type="ECO:0000313" key="6">
    <source>
        <dbReference type="Proteomes" id="UP000323119"/>
    </source>
</evidence>
<dbReference type="Proteomes" id="UP000323119">
    <property type="component" value="Unassembled WGS sequence"/>
</dbReference>
<comment type="caution">
    <text evidence="3">The sequence shown here is derived from an EMBL/GenBank/DDBJ whole genome shotgun (WGS) entry which is preliminary data.</text>
</comment>
<evidence type="ECO:0000313" key="4">
    <source>
        <dbReference type="Proteomes" id="UP000195772"/>
    </source>
</evidence>
<dbReference type="EMBL" id="VVXH01000001">
    <property type="protein sequence ID" value="KAA2381051.1"/>
    <property type="molecule type" value="Genomic_DNA"/>
</dbReference>
<name>A0A1Y3QZI0_9BACT</name>
<dbReference type="EMBL" id="VVUY01000002">
    <property type="protein sequence ID" value="KAA2563596.1"/>
    <property type="molecule type" value="Genomic_DNA"/>
</dbReference>
<dbReference type="OrthoDB" id="1004884at2"/>
<accession>A0A1Y3QZI0</accession>
<protein>
    <submittedName>
        <fullName evidence="3">Uncharacterized protein</fullName>
    </submittedName>
</protein>
<proteinExistence type="predicted"/>
<organism evidence="3 4">
    <name type="scientific">Alistipes onderdonkii</name>
    <dbReference type="NCBI Taxonomy" id="328813"/>
    <lineage>
        <taxon>Bacteria</taxon>
        <taxon>Pseudomonadati</taxon>
        <taxon>Bacteroidota</taxon>
        <taxon>Bacteroidia</taxon>
        <taxon>Bacteroidales</taxon>
        <taxon>Rikenellaceae</taxon>
        <taxon>Alistipes</taxon>
    </lineage>
</organism>
<sequence>MMTRHEKRLAEVLLDAIGGLEGEQAVERLFGLGLVNLRACEQRAVRARVDRLAEEGVPRCEAMHVTADEFCCSYEKVRSYYYNTYKS</sequence>
<reference evidence="5 6" key="3">
    <citation type="journal article" date="2019" name="Nat. Med.">
        <title>A library of human gut bacterial isolates paired with longitudinal multiomics data enables mechanistic microbiome research.</title>
        <authorList>
            <person name="Poyet M."/>
            <person name="Groussin M."/>
            <person name="Gibbons S.M."/>
            <person name="Avila-Pacheco J."/>
            <person name="Jiang X."/>
            <person name="Kearney S.M."/>
            <person name="Perrotta A.R."/>
            <person name="Berdy B."/>
            <person name="Zhao S."/>
            <person name="Lieberman T.D."/>
            <person name="Swanson P.K."/>
            <person name="Smith M."/>
            <person name="Roesemann S."/>
            <person name="Alexander J.E."/>
            <person name="Rich S.A."/>
            <person name="Livny J."/>
            <person name="Vlamakis H."/>
            <person name="Clish C."/>
            <person name="Bullock K."/>
            <person name="Deik A."/>
            <person name="Scott J."/>
            <person name="Pierce K.A."/>
            <person name="Xavier R.J."/>
            <person name="Alm E.J."/>
        </authorList>
    </citation>
    <scope>NUCLEOTIDE SEQUENCE [LARGE SCALE GENOMIC DNA]</scope>
    <source>
        <strain evidence="2 6">BIOML-A204</strain>
        <strain evidence="1 5">BIOML-A266</strain>
    </source>
</reference>
<evidence type="ECO:0000313" key="1">
    <source>
        <dbReference type="EMBL" id="KAA2381051.1"/>
    </source>
</evidence>
<dbReference type="AlphaFoldDB" id="A0A1Y3QZI0"/>
<dbReference type="Proteomes" id="UP000195772">
    <property type="component" value="Unassembled WGS sequence"/>
</dbReference>
<reference evidence="3" key="2">
    <citation type="journal article" date="2018" name="BMC Genomics">
        <title>Whole genome sequencing and function prediction of 133 gut anaerobes isolated from chicken caecum in pure cultures.</title>
        <authorList>
            <person name="Medvecky M."/>
            <person name="Cejkova D."/>
            <person name="Polansky O."/>
            <person name="Karasova D."/>
            <person name="Kubasova T."/>
            <person name="Cizek A."/>
            <person name="Rychlik I."/>
        </authorList>
    </citation>
    <scope>NUCLEOTIDE SEQUENCE</scope>
    <source>
        <strain evidence="3">An90</strain>
    </source>
</reference>
<dbReference type="RefSeq" id="WP_032134585.1">
    <property type="nucleotide sequence ID" value="NZ_DAWEPA010000008.1"/>
</dbReference>
<reference evidence="4" key="1">
    <citation type="submission" date="2017-04" db="EMBL/GenBank/DDBJ databases">
        <title>Function of individual gut microbiota members based on whole genome sequencing of pure cultures obtained from chicken caecum.</title>
        <authorList>
            <person name="Medvecky M."/>
            <person name="Cejkova D."/>
            <person name="Polansky O."/>
            <person name="Karasova D."/>
            <person name="Kubasova T."/>
            <person name="Cizek A."/>
            <person name="Rychlik I."/>
        </authorList>
    </citation>
    <scope>NUCLEOTIDE SEQUENCE [LARGE SCALE GENOMIC DNA]</scope>
    <source>
        <strain evidence="4">An90</strain>
    </source>
</reference>
<evidence type="ECO:0000313" key="3">
    <source>
        <dbReference type="EMBL" id="OUN02809.1"/>
    </source>
</evidence>
<evidence type="ECO:0000313" key="5">
    <source>
        <dbReference type="Proteomes" id="UP000322940"/>
    </source>
</evidence>
<dbReference type="Proteomes" id="UP000322940">
    <property type="component" value="Unassembled WGS sequence"/>
</dbReference>
<evidence type="ECO:0000313" key="2">
    <source>
        <dbReference type="EMBL" id="KAA2563596.1"/>
    </source>
</evidence>
<gene>
    <name evidence="3" type="ORF">B5G41_09755</name>
    <name evidence="2" type="ORF">F2S36_01900</name>
    <name evidence="1" type="ORF">F2Y10_00745</name>
</gene>